<dbReference type="AlphaFoldDB" id="A0A919XVA6"/>
<name>A0A919XVA6_9BACL</name>
<feature type="signal peptide" evidence="1">
    <location>
        <begin position="1"/>
        <end position="26"/>
    </location>
</feature>
<sequence length="206" mass="23896">MTRKRLFIISFIVLLLAVSSSLYASATDKDTGASEQKRLITMAGDIEISESEFEFYKANIKLINQLNEAEGNFSFQTGIPSDQELVDEMLKKRLSVQYARNSGITVDEDEIIEVVNREKSILNSSNLDIENQALIQEIMKQRIKLTGLSEEDFWKSDFVQKEYESVLYIDKLFKDLIEKEEISNIQDFEKFQIHLLEQYKDTFGEH</sequence>
<reference evidence="2 3" key="1">
    <citation type="submission" date="2021-03" db="EMBL/GenBank/DDBJ databases">
        <title>Antimicrobial resistance genes in bacteria isolated from Japanese honey, and their potential for conferring macrolide and lincosamide resistance in the American foulbrood pathogen Paenibacillus larvae.</title>
        <authorList>
            <person name="Okamoto M."/>
            <person name="Kumagai M."/>
            <person name="Kanamori H."/>
            <person name="Takamatsu D."/>
        </authorList>
    </citation>
    <scope>NUCLEOTIDE SEQUENCE [LARGE SCALE GENOMIC DNA]</scope>
    <source>
        <strain evidence="2 3">J41TS12</strain>
    </source>
</reference>
<accession>A0A919XVA6</accession>
<keyword evidence="3" id="KW-1185">Reference proteome</keyword>
<evidence type="ECO:0000313" key="3">
    <source>
        <dbReference type="Proteomes" id="UP000681162"/>
    </source>
</evidence>
<organism evidence="2 3">
    <name type="scientific">Paenibacillus antibioticophila</name>
    <dbReference type="NCBI Taxonomy" id="1274374"/>
    <lineage>
        <taxon>Bacteria</taxon>
        <taxon>Bacillati</taxon>
        <taxon>Bacillota</taxon>
        <taxon>Bacilli</taxon>
        <taxon>Bacillales</taxon>
        <taxon>Paenibacillaceae</taxon>
        <taxon>Paenibacillus</taxon>
    </lineage>
</organism>
<dbReference type="Proteomes" id="UP000681162">
    <property type="component" value="Unassembled WGS sequence"/>
</dbReference>
<evidence type="ECO:0000256" key="1">
    <source>
        <dbReference type="SAM" id="SignalP"/>
    </source>
</evidence>
<keyword evidence="1" id="KW-0732">Signal</keyword>
<evidence type="ECO:0000313" key="2">
    <source>
        <dbReference type="EMBL" id="GIO38288.1"/>
    </source>
</evidence>
<proteinExistence type="predicted"/>
<dbReference type="RefSeq" id="WP_212940414.1">
    <property type="nucleotide sequence ID" value="NZ_BORR01000011.1"/>
</dbReference>
<comment type="caution">
    <text evidence="2">The sequence shown here is derived from an EMBL/GenBank/DDBJ whole genome shotgun (WGS) entry which is preliminary data.</text>
</comment>
<evidence type="ECO:0008006" key="4">
    <source>
        <dbReference type="Google" id="ProtNLM"/>
    </source>
</evidence>
<dbReference type="EMBL" id="BORR01000011">
    <property type="protein sequence ID" value="GIO38288.1"/>
    <property type="molecule type" value="Genomic_DNA"/>
</dbReference>
<feature type="chain" id="PRO_5037686952" description="SurA N-terminal domain-containing protein" evidence="1">
    <location>
        <begin position="27"/>
        <end position="206"/>
    </location>
</feature>
<protein>
    <recommendedName>
        <fullName evidence="4">SurA N-terminal domain-containing protein</fullName>
    </recommendedName>
</protein>
<gene>
    <name evidence="2" type="ORF">J41TS12_31490</name>
</gene>